<evidence type="ECO:0000313" key="4">
    <source>
        <dbReference type="Proteomes" id="UP001497382"/>
    </source>
</evidence>
<name>A0AAV2AQ81_9ARAC</name>
<feature type="chain" id="PRO_5043370988" evidence="2">
    <location>
        <begin position="20"/>
        <end position="199"/>
    </location>
</feature>
<organism evidence="3 4">
    <name type="scientific">Larinioides sclopetarius</name>
    <dbReference type="NCBI Taxonomy" id="280406"/>
    <lineage>
        <taxon>Eukaryota</taxon>
        <taxon>Metazoa</taxon>
        <taxon>Ecdysozoa</taxon>
        <taxon>Arthropoda</taxon>
        <taxon>Chelicerata</taxon>
        <taxon>Arachnida</taxon>
        <taxon>Araneae</taxon>
        <taxon>Araneomorphae</taxon>
        <taxon>Entelegynae</taxon>
        <taxon>Araneoidea</taxon>
        <taxon>Araneidae</taxon>
        <taxon>Larinioides</taxon>
    </lineage>
</organism>
<keyword evidence="1" id="KW-0193">Cuticle</keyword>
<evidence type="ECO:0000256" key="2">
    <source>
        <dbReference type="SAM" id="SignalP"/>
    </source>
</evidence>
<dbReference type="PANTHER" id="PTHR10380">
    <property type="entry name" value="CUTICLE PROTEIN"/>
    <property type="match status" value="1"/>
</dbReference>
<feature type="signal peptide" evidence="2">
    <location>
        <begin position="1"/>
        <end position="19"/>
    </location>
</feature>
<dbReference type="Proteomes" id="UP001497382">
    <property type="component" value="Unassembled WGS sequence"/>
</dbReference>
<dbReference type="GO" id="GO:0062129">
    <property type="term" value="C:chitin-based extracellular matrix"/>
    <property type="evidence" value="ECO:0007669"/>
    <property type="project" value="TreeGrafter"/>
</dbReference>
<evidence type="ECO:0000256" key="1">
    <source>
        <dbReference type="PROSITE-ProRule" id="PRU00497"/>
    </source>
</evidence>
<reference evidence="3 4" key="1">
    <citation type="submission" date="2024-04" db="EMBL/GenBank/DDBJ databases">
        <authorList>
            <person name="Rising A."/>
            <person name="Reimegard J."/>
            <person name="Sonavane S."/>
            <person name="Akerstrom W."/>
            <person name="Nylinder S."/>
            <person name="Hedman E."/>
            <person name="Kallberg Y."/>
        </authorList>
    </citation>
    <scope>NUCLEOTIDE SEQUENCE [LARGE SCALE GENOMIC DNA]</scope>
</reference>
<keyword evidence="4" id="KW-1185">Reference proteome</keyword>
<evidence type="ECO:0000313" key="3">
    <source>
        <dbReference type="EMBL" id="CAL1286178.1"/>
    </source>
</evidence>
<keyword evidence="2" id="KW-0732">Signal</keyword>
<gene>
    <name evidence="3" type="ORF">LARSCL_LOCUS14100</name>
</gene>
<dbReference type="InterPro" id="IPR050468">
    <property type="entry name" value="Cuticle_Struct_Prot"/>
</dbReference>
<accession>A0AAV2AQ81</accession>
<dbReference type="PANTHER" id="PTHR10380:SF235">
    <property type="entry name" value="CUTICULAR PROTEIN 73D, ISOFORM B"/>
    <property type="match status" value="1"/>
</dbReference>
<dbReference type="GO" id="GO:0008010">
    <property type="term" value="F:structural constituent of chitin-based larval cuticle"/>
    <property type="evidence" value="ECO:0007669"/>
    <property type="project" value="TreeGrafter"/>
</dbReference>
<dbReference type="Pfam" id="PF00379">
    <property type="entry name" value="Chitin_bind_4"/>
    <property type="match status" value="1"/>
</dbReference>
<dbReference type="AlphaFoldDB" id="A0AAV2AQ81"/>
<proteinExistence type="predicted"/>
<dbReference type="EMBL" id="CAXIEN010000199">
    <property type="protein sequence ID" value="CAL1286178.1"/>
    <property type="molecule type" value="Genomic_DNA"/>
</dbReference>
<protein>
    <submittedName>
        <fullName evidence="3">Uncharacterized protein</fullName>
    </submittedName>
</protein>
<dbReference type="InterPro" id="IPR000618">
    <property type="entry name" value="Insect_cuticle"/>
</dbReference>
<dbReference type="PROSITE" id="PS51155">
    <property type="entry name" value="CHIT_BIND_RR_2"/>
    <property type="match status" value="1"/>
</dbReference>
<sequence length="199" mass="23910">MKKVTYLWLFVFCVCEVFAKKRYLIRKVGDDYDVNPVHHDNYVHKPRPYHFGYNFKDEKGNAQYHKEEGNEYNHKKGSYGYTDAYGVYRHVDYIADDKGFRAKIRTNEPGVNNYHPADVYIQAEQPPHHVNSLYHKKPYNPQEQIQHQQEPYYPQEPIQHQQEEEYEAYLPDAKERVAYVPVYSPPGNNKVKEYYVRRK</sequence>
<comment type="caution">
    <text evidence="3">The sequence shown here is derived from an EMBL/GenBank/DDBJ whole genome shotgun (WGS) entry which is preliminary data.</text>
</comment>